<reference evidence="2 3" key="1">
    <citation type="submission" date="2018-09" db="EMBL/GenBank/DDBJ databases">
        <title>A high-quality reference genome of wild soybean provides a powerful tool to mine soybean genomes.</title>
        <authorList>
            <person name="Xie M."/>
            <person name="Chung C.Y.L."/>
            <person name="Li M.-W."/>
            <person name="Wong F.-L."/>
            <person name="Chan T.-F."/>
            <person name="Lam H.-M."/>
        </authorList>
    </citation>
    <scope>NUCLEOTIDE SEQUENCE [LARGE SCALE GENOMIC DNA]</scope>
    <source>
        <strain evidence="3">cv. W05</strain>
        <tissue evidence="2">Hypocotyl of etiolated seedlings</tissue>
    </source>
</reference>
<evidence type="ECO:0000313" key="2">
    <source>
        <dbReference type="EMBL" id="RZB53800.1"/>
    </source>
</evidence>
<dbReference type="PANTHER" id="PTHR31984">
    <property type="entry name" value="TRANSPORTER, PUTATIVE (DUF179)-RELATED"/>
    <property type="match status" value="1"/>
</dbReference>
<comment type="caution">
    <text evidence="2">The sequence shown here is derived from an EMBL/GenBank/DDBJ whole genome shotgun (WGS) entry which is preliminary data.</text>
</comment>
<organism evidence="2 3">
    <name type="scientific">Glycine soja</name>
    <name type="common">Wild soybean</name>
    <dbReference type="NCBI Taxonomy" id="3848"/>
    <lineage>
        <taxon>Eukaryota</taxon>
        <taxon>Viridiplantae</taxon>
        <taxon>Streptophyta</taxon>
        <taxon>Embryophyta</taxon>
        <taxon>Tracheophyta</taxon>
        <taxon>Spermatophyta</taxon>
        <taxon>Magnoliopsida</taxon>
        <taxon>eudicotyledons</taxon>
        <taxon>Gunneridae</taxon>
        <taxon>Pentapetalae</taxon>
        <taxon>rosids</taxon>
        <taxon>fabids</taxon>
        <taxon>Fabales</taxon>
        <taxon>Fabaceae</taxon>
        <taxon>Papilionoideae</taxon>
        <taxon>50 kb inversion clade</taxon>
        <taxon>NPAAA clade</taxon>
        <taxon>indigoferoid/millettioid clade</taxon>
        <taxon>Phaseoleae</taxon>
        <taxon>Glycine</taxon>
        <taxon>Glycine subgen. Soja</taxon>
    </lineage>
</organism>
<evidence type="ECO:0000313" key="3">
    <source>
        <dbReference type="Proteomes" id="UP000289340"/>
    </source>
</evidence>
<protein>
    <submittedName>
        <fullName evidence="2">Putative mitochondrial saccharopine dehydrogenase-like oxidoreductase</fullName>
    </submittedName>
</protein>
<dbReference type="SUPFAM" id="SSF143456">
    <property type="entry name" value="VC0467-like"/>
    <property type="match status" value="1"/>
</dbReference>
<gene>
    <name evidence="2" type="ORF">D0Y65_049652</name>
</gene>
<dbReference type="Proteomes" id="UP000289340">
    <property type="component" value="Chromosome 18"/>
</dbReference>
<sequence length="486" mass="52346">MEACFLSHNSFTKTTDQLIPTIRNGSLPHPKRSSQHFHYRKARIPLPISCCHMSSPSPFDDDEKSTLSGDWRSFRAKLVAGEQLTRPVEEVSFSSVNDLDIVVDHPPLITIGDKWAHVIHEPEKGCILIATEKLDGVHIFERTVILLLSTGPLGPSGIILNRPSLMSIKETRSTALDVEGTFSNSPLFFGGPLEEGLFLLSPKEGGGGGDGVGKSGVFEEVMKGLYYGAKESVGCAAEMVKRNVIGLGDFRFFDGYCGWEKEQLRDEIRAGYWTVAACSPSVVGLGSVGSVGLWDEVLGLMSRRKLLRSRTLAKLKTREKKFKPVAEHVNAVHRLLDPASLPFKWSWRDVSIKDDNNHWENFLKYKEGEEVGFDGGAEGGGGEARGEVAGEGVPPEEGGGKAGEEEERGGVSVGEAEGVVGGSGDGAGGAPVEVGQCALVLLSQRDNLPKGGVYPPGIIFGPTDLQERLQQNGISFDVISESTISS</sequence>
<evidence type="ECO:0000256" key="1">
    <source>
        <dbReference type="SAM" id="MobiDB-lite"/>
    </source>
</evidence>
<accession>A0A445FXZ9</accession>
<name>A0A445FXZ9_GLYSO</name>
<dbReference type="EMBL" id="QZWG01000018">
    <property type="protein sequence ID" value="RZB53800.1"/>
    <property type="molecule type" value="Genomic_DNA"/>
</dbReference>
<feature type="region of interest" description="Disordered" evidence="1">
    <location>
        <begin position="375"/>
        <end position="411"/>
    </location>
</feature>
<dbReference type="PANTHER" id="PTHR31984:SF1">
    <property type="entry name" value="OS10G0330400 PROTEIN"/>
    <property type="match status" value="1"/>
</dbReference>
<dbReference type="Pfam" id="PF02622">
    <property type="entry name" value="DUF179"/>
    <property type="match status" value="1"/>
</dbReference>
<dbReference type="AlphaFoldDB" id="A0A445FXZ9"/>
<dbReference type="Gene3D" id="3.40.1740.10">
    <property type="entry name" value="VC0467-like"/>
    <property type="match status" value="1"/>
</dbReference>
<proteinExistence type="predicted"/>
<keyword evidence="3" id="KW-1185">Reference proteome</keyword>
<dbReference type="InterPro" id="IPR003774">
    <property type="entry name" value="AlgH-like"/>
</dbReference>